<evidence type="ECO:0000313" key="2">
    <source>
        <dbReference type="Proteomes" id="UP000642468"/>
    </source>
</evidence>
<proteinExistence type="predicted"/>
<dbReference type="Proteomes" id="UP000642468">
    <property type="component" value="Unassembled WGS sequence"/>
</dbReference>
<dbReference type="EMBL" id="JACWZZ010000002">
    <property type="protein sequence ID" value="MBD2715828.1"/>
    <property type="molecule type" value="Genomic_DNA"/>
</dbReference>
<name>A0ABR8JJE4_9BACT</name>
<dbReference type="RefSeq" id="WP_190784788.1">
    <property type="nucleotide sequence ID" value="NZ_JACWZZ010000002.1"/>
</dbReference>
<evidence type="ECO:0000313" key="1">
    <source>
        <dbReference type="EMBL" id="MBD2715828.1"/>
    </source>
</evidence>
<protein>
    <submittedName>
        <fullName evidence="1">Uncharacterized protein</fullName>
    </submittedName>
</protein>
<keyword evidence="2" id="KW-1185">Reference proteome</keyword>
<sequence>MAAKVRARLGFGRRNAQKSNVLPRVDFYTPGLIPVHKMPEFGIEWAEVFEGVYS</sequence>
<gene>
    <name evidence="1" type="ORF">IC231_12345</name>
</gene>
<organism evidence="1 2">
    <name type="scientific">Hymenobacter duratus</name>
    <dbReference type="NCBI Taxonomy" id="2771356"/>
    <lineage>
        <taxon>Bacteria</taxon>
        <taxon>Pseudomonadati</taxon>
        <taxon>Bacteroidota</taxon>
        <taxon>Cytophagia</taxon>
        <taxon>Cytophagales</taxon>
        <taxon>Hymenobacteraceae</taxon>
        <taxon>Hymenobacter</taxon>
    </lineage>
</organism>
<accession>A0ABR8JJE4</accession>
<reference evidence="1 2" key="1">
    <citation type="submission" date="2020-09" db="EMBL/GenBank/DDBJ databases">
        <authorList>
            <person name="Kim M.K."/>
        </authorList>
    </citation>
    <scope>NUCLEOTIDE SEQUENCE [LARGE SCALE GENOMIC DNA]</scope>
    <source>
        <strain evidence="1 2">BT646</strain>
    </source>
</reference>
<comment type="caution">
    <text evidence="1">The sequence shown here is derived from an EMBL/GenBank/DDBJ whole genome shotgun (WGS) entry which is preliminary data.</text>
</comment>